<dbReference type="AlphaFoldDB" id="A0A317C5D3"/>
<dbReference type="RefSeq" id="WP_109826137.1">
    <property type="nucleotide sequence ID" value="NZ_QGKL01000042.1"/>
</dbReference>
<evidence type="ECO:0000259" key="1">
    <source>
        <dbReference type="PROSITE" id="PS51186"/>
    </source>
</evidence>
<evidence type="ECO:0000313" key="3">
    <source>
        <dbReference type="Proteomes" id="UP000245506"/>
    </source>
</evidence>
<name>A0A317C5D3_9GAMM</name>
<accession>A0A317C5D3</accession>
<dbReference type="EMBL" id="QGKL01000042">
    <property type="protein sequence ID" value="PWQ93808.1"/>
    <property type="molecule type" value="Genomic_DNA"/>
</dbReference>
<proteinExistence type="predicted"/>
<dbReference type="GO" id="GO:0016747">
    <property type="term" value="F:acyltransferase activity, transferring groups other than amino-acyl groups"/>
    <property type="evidence" value="ECO:0007669"/>
    <property type="project" value="InterPro"/>
</dbReference>
<dbReference type="Pfam" id="PF00583">
    <property type="entry name" value="Acetyltransf_1"/>
    <property type="match status" value="1"/>
</dbReference>
<gene>
    <name evidence="2" type="ORF">DKT75_19590</name>
</gene>
<reference evidence="2 3" key="1">
    <citation type="submission" date="2018-05" db="EMBL/GenBank/DDBJ databases">
        <title>Leucothrix arctica sp. nov., isolated from Arctic seawater.</title>
        <authorList>
            <person name="Choi A."/>
            <person name="Baek K."/>
        </authorList>
    </citation>
    <scope>NUCLEOTIDE SEQUENCE [LARGE SCALE GENOMIC DNA]</scope>
    <source>
        <strain evidence="2 3">IMCC9719</strain>
    </source>
</reference>
<keyword evidence="3" id="KW-1185">Reference proteome</keyword>
<dbReference type="InterPro" id="IPR016181">
    <property type="entry name" value="Acyl_CoA_acyltransferase"/>
</dbReference>
<dbReference type="Gene3D" id="3.40.630.30">
    <property type="match status" value="1"/>
</dbReference>
<dbReference type="SUPFAM" id="SSF55729">
    <property type="entry name" value="Acyl-CoA N-acyltransferases (Nat)"/>
    <property type="match status" value="1"/>
</dbReference>
<comment type="caution">
    <text evidence="2">The sequence shown here is derived from an EMBL/GenBank/DDBJ whole genome shotgun (WGS) entry which is preliminary data.</text>
</comment>
<dbReference type="InterPro" id="IPR000182">
    <property type="entry name" value="GNAT_dom"/>
</dbReference>
<dbReference type="Proteomes" id="UP000245506">
    <property type="component" value="Unassembled WGS sequence"/>
</dbReference>
<dbReference type="OrthoDB" id="9807426at2"/>
<feature type="domain" description="N-acetyltransferase" evidence="1">
    <location>
        <begin position="15"/>
        <end position="159"/>
    </location>
</feature>
<dbReference type="PROSITE" id="PS51186">
    <property type="entry name" value="GNAT"/>
    <property type="match status" value="1"/>
</dbReference>
<evidence type="ECO:0000313" key="2">
    <source>
        <dbReference type="EMBL" id="PWQ93808.1"/>
    </source>
</evidence>
<sequence>MNILEKTIVIDGENIVIRPITLEDLQREKDFVTNLSSETRHFRFLGGIRELSDEMATRFCDIDYEDHMAFVAVINNESTDNKPQEVGVSRYEADDKGGCECALTVADEWQNKGLGRALMDTLIEFARSKNKKTIYSYEMRANTHMEHLANDLHMKKTYDDEDTTLVRYELLLIN</sequence>
<protein>
    <submittedName>
        <fullName evidence="2">GNAT family N-acetyltransferase</fullName>
    </submittedName>
</protein>
<dbReference type="CDD" id="cd04301">
    <property type="entry name" value="NAT_SF"/>
    <property type="match status" value="1"/>
</dbReference>
<keyword evidence="2" id="KW-0808">Transferase</keyword>
<organism evidence="2 3">
    <name type="scientific">Leucothrix arctica</name>
    <dbReference type="NCBI Taxonomy" id="1481894"/>
    <lineage>
        <taxon>Bacteria</taxon>
        <taxon>Pseudomonadati</taxon>
        <taxon>Pseudomonadota</taxon>
        <taxon>Gammaproteobacteria</taxon>
        <taxon>Thiotrichales</taxon>
        <taxon>Thiotrichaceae</taxon>
        <taxon>Leucothrix</taxon>
    </lineage>
</organism>